<dbReference type="InterPro" id="IPR013324">
    <property type="entry name" value="RNA_pol_sigma_r3/r4-like"/>
</dbReference>
<comment type="similarity">
    <text evidence="1">Belongs to the sigma-70 factor family. ECF subfamily.</text>
</comment>
<organism evidence="7 8">
    <name type="scientific">Aedoeadaptatus coxii</name>
    <dbReference type="NCBI Taxonomy" id="755172"/>
    <lineage>
        <taxon>Bacteria</taxon>
        <taxon>Bacillati</taxon>
        <taxon>Bacillota</taxon>
        <taxon>Tissierellia</taxon>
        <taxon>Tissierellales</taxon>
        <taxon>Peptoniphilaceae</taxon>
        <taxon>Aedoeadaptatus</taxon>
    </lineage>
</organism>
<dbReference type="GO" id="GO:0016987">
    <property type="term" value="F:sigma factor activity"/>
    <property type="evidence" value="ECO:0007669"/>
    <property type="project" value="UniProtKB-KW"/>
</dbReference>
<dbReference type="Gene3D" id="1.10.10.10">
    <property type="entry name" value="Winged helix-like DNA-binding domain superfamily/Winged helix DNA-binding domain"/>
    <property type="match status" value="1"/>
</dbReference>
<dbReference type="PANTHER" id="PTHR43133">
    <property type="entry name" value="RNA POLYMERASE ECF-TYPE SIGMA FACTO"/>
    <property type="match status" value="1"/>
</dbReference>
<dbReference type="OrthoDB" id="9784984at2"/>
<keyword evidence="3" id="KW-0731">Sigma factor</keyword>
<name>A0A134AHA0_9FIRM</name>
<dbReference type="SUPFAM" id="SSF88659">
    <property type="entry name" value="Sigma3 and sigma4 domains of RNA polymerase sigma factors"/>
    <property type="match status" value="1"/>
</dbReference>
<gene>
    <name evidence="7" type="ORF">HMPREF1863_00823</name>
</gene>
<dbReference type="Gene3D" id="1.10.1740.10">
    <property type="match status" value="1"/>
</dbReference>
<evidence type="ECO:0000259" key="6">
    <source>
        <dbReference type="Pfam" id="PF04542"/>
    </source>
</evidence>
<dbReference type="STRING" id="755172.HMPREF1863_00823"/>
<reference evidence="8" key="1">
    <citation type="submission" date="2016-01" db="EMBL/GenBank/DDBJ databases">
        <authorList>
            <person name="Mitreva M."/>
            <person name="Pepin K.H."/>
            <person name="Mihindukulasuriya K.A."/>
            <person name="Fulton R."/>
            <person name="Fronick C."/>
            <person name="O'Laughlin M."/>
            <person name="Miner T."/>
            <person name="Herter B."/>
            <person name="Rosa B.A."/>
            <person name="Cordes M."/>
            <person name="Tomlinson C."/>
            <person name="Wollam A."/>
            <person name="Palsikar V.B."/>
            <person name="Mardis E.R."/>
            <person name="Wilson R.K."/>
        </authorList>
    </citation>
    <scope>NUCLEOTIDE SEQUENCE [LARGE SCALE GENOMIC DNA]</scope>
    <source>
        <strain evidence="8">DNF00729</strain>
    </source>
</reference>
<keyword evidence="2" id="KW-0805">Transcription regulation</keyword>
<keyword evidence="5" id="KW-0804">Transcription</keyword>
<dbReference type="NCBIfam" id="TIGR02937">
    <property type="entry name" value="sigma70-ECF"/>
    <property type="match status" value="1"/>
</dbReference>
<dbReference type="InterPro" id="IPR014284">
    <property type="entry name" value="RNA_pol_sigma-70_dom"/>
</dbReference>
<keyword evidence="4" id="KW-0238">DNA-binding</keyword>
<dbReference type="Proteomes" id="UP000070442">
    <property type="component" value="Unassembled WGS sequence"/>
</dbReference>
<dbReference type="InterPro" id="IPR013325">
    <property type="entry name" value="RNA_pol_sigma_r2"/>
</dbReference>
<dbReference type="AlphaFoldDB" id="A0A134AHA0"/>
<dbReference type="Pfam" id="PF04542">
    <property type="entry name" value="Sigma70_r2"/>
    <property type="match status" value="1"/>
</dbReference>
<dbReference type="InterPro" id="IPR039425">
    <property type="entry name" value="RNA_pol_sigma-70-like"/>
</dbReference>
<dbReference type="InterPro" id="IPR036388">
    <property type="entry name" value="WH-like_DNA-bd_sf"/>
</dbReference>
<dbReference type="GO" id="GO:0003677">
    <property type="term" value="F:DNA binding"/>
    <property type="evidence" value="ECO:0007669"/>
    <property type="project" value="UniProtKB-KW"/>
</dbReference>
<keyword evidence="8" id="KW-1185">Reference proteome</keyword>
<dbReference type="PATRIC" id="fig|755172.3.peg.792"/>
<evidence type="ECO:0000256" key="4">
    <source>
        <dbReference type="ARBA" id="ARBA00023125"/>
    </source>
</evidence>
<evidence type="ECO:0000313" key="8">
    <source>
        <dbReference type="Proteomes" id="UP000070442"/>
    </source>
</evidence>
<sequence>MDETKTINPFLDDALDFDTIYDRYFDRVFQFTLYRVGNREVAKDLASDIFLKIYKKLPTYRPEKGSFDVWIFSIAGNHVKDYYRKNNRFRWLPIAAIKDVPDPVARSEELVEEREEIEYLRRAVKKLRPDDQLLISYKFGAELSNQTIAELIHTNPNHVGVMIHRLVNRLRKEMEAYYEGTT</sequence>
<dbReference type="EMBL" id="LSDG01000023">
    <property type="protein sequence ID" value="KXB67097.1"/>
    <property type="molecule type" value="Genomic_DNA"/>
</dbReference>
<dbReference type="GO" id="GO:0006352">
    <property type="term" value="P:DNA-templated transcription initiation"/>
    <property type="evidence" value="ECO:0007669"/>
    <property type="project" value="InterPro"/>
</dbReference>
<evidence type="ECO:0000256" key="3">
    <source>
        <dbReference type="ARBA" id="ARBA00023082"/>
    </source>
</evidence>
<dbReference type="PANTHER" id="PTHR43133:SF8">
    <property type="entry name" value="RNA POLYMERASE SIGMA FACTOR HI_1459-RELATED"/>
    <property type="match status" value="1"/>
</dbReference>
<evidence type="ECO:0000313" key="7">
    <source>
        <dbReference type="EMBL" id="KXB67097.1"/>
    </source>
</evidence>
<feature type="domain" description="RNA polymerase sigma-70 region 2" evidence="6">
    <location>
        <begin position="20"/>
        <end position="88"/>
    </location>
</feature>
<protein>
    <submittedName>
        <fullName evidence="7">Sigma-70 region 2</fullName>
    </submittedName>
</protein>
<evidence type="ECO:0000256" key="2">
    <source>
        <dbReference type="ARBA" id="ARBA00023015"/>
    </source>
</evidence>
<proteinExistence type="inferred from homology"/>
<evidence type="ECO:0000256" key="5">
    <source>
        <dbReference type="ARBA" id="ARBA00023163"/>
    </source>
</evidence>
<dbReference type="RefSeq" id="WP_068367521.1">
    <property type="nucleotide sequence ID" value="NZ_CAMQER010000014.1"/>
</dbReference>
<accession>A0A134AHA0</accession>
<evidence type="ECO:0000256" key="1">
    <source>
        <dbReference type="ARBA" id="ARBA00010641"/>
    </source>
</evidence>
<dbReference type="SUPFAM" id="SSF88946">
    <property type="entry name" value="Sigma2 domain of RNA polymerase sigma factors"/>
    <property type="match status" value="1"/>
</dbReference>
<dbReference type="InterPro" id="IPR007627">
    <property type="entry name" value="RNA_pol_sigma70_r2"/>
</dbReference>
<comment type="caution">
    <text evidence="7">The sequence shown here is derived from an EMBL/GenBank/DDBJ whole genome shotgun (WGS) entry which is preliminary data.</text>
</comment>